<dbReference type="OMA" id="MEICRSK"/>
<reference evidence="1 2" key="3">
    <citation type="journal article" date="2010" name="BMC Genomics">
        <title>Transcriptome sequencing and comparative analysis of cucumber flowers with different sex types.</title>
        <authorList>
            <person name="Guo S."/>
            <person name="Zheng Y."/>
            <person name="Joung J.G."/>
            <person name="Liu S."/>
            <person name="Zhang Z."/>
            <person name="Crasta O.R."/>
            <person name="Sobral B.W."/>
            <person name="Xu Y."/>
            <person name="Huang S."/>
            <person name="Fei Z."/>
        </authorList>
    </citation>
    <scope>NUCLEOTIDE SEQUENCE [LARGE SCALE GENOMIC DNA]</scope>
    <source>
        <strain evidence="2">cv. 9930</strain>
    </source>
</reference>
<protein>
    <submittedName>
        <fullName evidence="1">Uncharacterized protein</fullName>
    </submittedName>
</protein>
<dbReference type="KEGG" id="csv:101215379"/>
<keyword evidence="2" id="KW-1185">Reference proteome</keyword>
<evidence type="ECO:0000313" key="2">
    <source>
        <dbReference type="Proteomes" id="UP000029981"/>
    </source>
</evidence>
<dbReference type="EMBL" id="CM002922">
    <property type="protein sequence ID" value="KGN65212.1"/>
    <property type="molecule type" value="Genomic_DNA"/>
</dbReference>
<name>A0A0A0LWJ8_CUCSA</name>
<dbReference type="AlphaFoldDB" id="A0A0A0LWJ8"/>
<dbReference type="Proteomes" id="UP000029981">
    <property type="component" value="Chromosome 1"/>
</dbReference>
<dbReference type="Gramene" id="KGN65212">
    <property type="protein sequence ID" value="KGN65212"/>
    <property type="gene ID" value="Csa_1G265120"/>
</dbReference>
<dbReference type="OrthoDB" id="8062037at2759"/>
<evidence type="ECO:0000313" key="1">
    <source>
        <dbReference type="EMBL" id="KGN65212.1"/>
    </source>
</evidence>
<sequence>MAGTLPGVECARRRRCHQNSIWSDSPLIAAQVLTRRSVLCLYTSNNEALLFSNPSMERRLLMEAEGEDELDGIAREAKRRLDERLLRTQRKSEDNGREMMRRKFSWRKLNWIGVEEDKCGQCLVKKTTWS</sequence>
<gene>
    <name evidence="1" type="ORF">Csa_1G265120</name>
</gene>
<reference evidence="1 2" key="4">
    <citation type="journal article" date="2011" name="BMC Genomics">
        <title>RNA-Seq improves annotation of protein-coding genes in the cucumber genome.</title>
        <authorList>
            <person name="Li Z."/>
            <person name="Zhang Z."/>
            <person name="Yan P."/>
            <person name="Huang S."/>
            <person name="Fei Z."/>
            <person name="Lin K."/>
        </authorList>
    </citation>
    <scope>NUCLEOTIDE SEQUENCE [LARGE SCALE GENOMIC DNA]</scope>
    <source>
        <strain evidence="2">cv. 9930</strain>
    </source>
</reference>
<reference evidence="1 2" key="1">
    <citation type="journal article" date="2009" name="Nat. Genet.">
        <title>The genome of the cucumber, Cucumis sativus L.</title>
        <authorList>
            <person name="Huang S."/>
            <person name="Li R."/>
            <person name="Zhang Z."/>
            <person name="Li L."/>
            <person name="Gu X."/>
            <person name="Fan W."/>
            <person name="Lucas W.J."/>
            <person name="Wang X."/>
            <person name="Xie B."/>
            <person name="Ni P."/>
            <person name="Ren Y."/>
            <person name="Zhu H."/>
            <person name="Li J."/>
            <person name="Lin K."/>
            <person name="Jin W."/>
            <person name="Fei Z."/>
            <person name="Li G."/>
            <person name="Staub J."/>
            <person name="Kilian A."/>
            <person name="van der Vossen E.A."/>
            <person name="Wu Y."/>
            <person name="Guo J."/>
            <person name="He J."/>
            <person name="Jia Z."/>
            <person name="Ren Y."/>
            <person name="Tian G."/>
            <person name="Lu Y."/>
            <person name="Ruan J."/>
            <person name="Qian W."/>
            <person name="Wang M."/>
            <person name="Huang Q."/>
            <person name="Li B."/>
            <person name="Xuan Z."/>
            <person name="Cao J."/>
            <person name="Asan"/>
            <person name="Wu Z."/>
            <person name="Zhang J."/>
            <person name="Cai Q."/>
            <person name="Bai Y."/>
            <person name="Zhao B."/>
            <person name="Han Y."/>
            <person name="Li Y."/>
            <person name="Li X."/>
            <person name="Wang S."/>
            <person name="Shi Q."/>
            <person name="Liu S."/>
            <person name="Cho W.K."/>
            <person name="Kim J.Y."/>
            <person name="Xu Y."/>
            <person name="Heller-Uszynska K."/>
            <person name="Miao H."/>
            <person name="Cheng Z."/>
            <person name="Zhang S."/>
            <person name="Wu J."/>
            <person name="Yang Y."/>
            <person name="Kang H."/>
            <person name="Li M."/>
            <person name="Liang H."/>
            <person name="Ren X."/>
            <person name="Shi Z."/>
            <person name="Wen M."/>
            <person name="Jian M."/>
            <person name="Yang H."/>
            <person name="Zhang G."/>
            <person name="Yang Z."/>
            <person name="Chen R."/>
            <person name="Liu S."/>
            <person name="Li J."/>
            <person name="Ma L."/>
            <person name="Liu H."/>
            <person name="Zhou Y."/>
            <person name="Zhao J."/>
            <person name="Fang X."/>
            <person name="Li G."/>
            <person name="Fang L."/>
            <person name="Li Y."/>
            <person name="Liu D."/>
            <person name="Zheng H."/>
            <person name="Zhang Y."/>
            <person name="Qin N."/>
            <person name="Li Z."/>
            <person name="Yang G."/>
            <person name="Yang S."/>
            <person name="Bolund L."/>
            <person name="Kristiansen K."/>
            <person name="Zheng H."/>
            <person name="Li S."/>
            <person name="Zhang X."/>
            <person name="Yang H."/>
            <person name="Wang J."/>
            <person name="Sun R."/>
            <person name="Zhang B."/>
            <person name="Jiang S."/>
            <person name="Wang J."/>
            <person name="Du Y."/>
            <person name="Li S."/>
        </authorList>
    </citation>
    <scope>NUCLEOTIDE SEQUENCE [LARGE SCALE GENOMIC DNA]</scope>
    <source>
        <strain evidence="2">cv. 9930</strain>
    </source>
</reference>
<reference evidence="1 2" key="2">
    <citation type="journal article" date="2009" name="PLoS ONE">
        <title>An integrated genetic and cytogenetic map of the cucumber genome.</title>
        <authorList>
            <person name="Ren Y."/>
            <person name="Zhang Z."/>
            <person name="Liu J."/>
            <person name="Staub J.E."/>
            <person name="Han Y."/>
            <person name="Cheng Z."/>
            <person name="Li X."/>
            <person name="Lu J."/>
            <person name="Miao H."/>
            <person name="Kang H."/>
            <person name="Xie B."/>
            <person name="Gu X."/>
            <person name="Wang X."/>
            <person name="Du Y."/>
            <person name="Jin W."/>
            <person name="Huang S."/>
        </authorList>
    </citation>
    <scope>NUCLEOTIDE SEQUENCE [LARGE SCALE GENOMIC DNA]</scope>
    <source>
        <strain evidence="2">cv. 9930</strain>
    </source>
</reference>
<proteinExistence type="predicted"/>
<dbReference type="eggNOG" id="KOG0800">
    <property type="taxonomic scope" value="Eukaryota"/>
</dbReference>
<accession>A0A0A0LWJ8</accession>
<organism evidence="1 2">
    <name type="scientific">Cucumis sativus</name>
    <name type="common">Cucumber</name>
    <dbReference type="NCBI Taxonomy" id="3659"/>
    <lineage>
        <taxon>Eukaryota</taxon>
        <taxon>Viridiplantae</taxon>
        <taxon>Streptophyta</taxon>
        <taxon>Embryophyta</taxon>
        <taxon>Tracheophyta</taxon>
        <taxon>Spermatophyta</taxon>
        <taxon>Magnoliopsida</taxon>
        <taxon>eudicotyledons</taxon>
        <taxon>Gunneridae</taxon>
        <taxon>Pentapetalae</taxon>
        <taxon>rosids</taxon>
        <taxon>fabids</taxon>
        <taxon>Cucurbitales</taxon>
        <taxon>Cucurbitaceae</taxon>
        <taxon>Benincaseae</taxon>
        <taxon>Cucumis</taxon>
    </lineage>
</organism>